<keyword evidence="8" id="KW-1185">Reference proteome</keyword>
<evidence type="ECO:0000256" key="5">
    <source>
        <dbReference type="SAM" id="Coils"/>
    </source>
</evidence>
<feature type="non-terminal residue" evidence="7">
    <location>
        <position position="338"/>
    </location>
</feature>
<evidence type="ECO:0000256" key="2">
    <source>
        <dbReference type="ARBA" id="ARBA00022771"/>
    </source>
</evidence>
<evidence type="ECO:0000313" key="7">
    <source>
        <dbReference type="EMBL" id="CAG8603942.1"/>
    </source>
</evidence>
<dbReference type="SUPFAM" id="SSF57850">
    <property type="entry name" value="RING/U-box"/>
    <property type="match status" value="2"/>
</dbReference>
<dbReference type="Gene3D" id="1.20.5.1700">
    <property type="match status" value="1"/>
</dbReference>
<dbReference type="Gene3D" id="3.30.60.90">
    <property type="match status" value="1"/>
</dbReference>
<feature type="coiled-coil region" evidence="5">
    <location>
        <begin position="18"/>
        <end position="185"/>
    </location>
</feature>
<keyword evidence="2 4" id="KW-0863">Zinc-finger</keyword>
<keyword evidence="1" id="KW-0479">Metal-binding</keyword>
<keyword evidence="5" id="KW-0175">Coiled coil</keyword>
<evidence type="ECO:0000256" key="4">
    <source>
        <dbReference type="PROSITE-ProRule" id="PRU00228"/>
    </source>
</evidence>
<dbReference type="AlphaFoldDB" id="A0A9N9GG61"/>
<evidence type="ECO:0000256" key="3">
    <source>
        <dbReference type="ARBA" id="ARBA00022833"/>
    </source>
</evidence>
<dbReference type="Pfam" id="PF00569">
    <property type="entry name" value="ZZ"/>
    <property type="match status" value="1"/>
</dbReference>
<organism evidence="7 8">
    <name type="scientific">Acaulospora morrowiae</name>
    <dbReference type="NCBI Taxonomy" id="94023"/>
    <lineage>
        <taxon>Eukaryota</taxon>
        <taxon>Fungi</taxon>
        <taxon>Fungi incertae sedis</taxon>
        <taxon>Mucoromycota</taxon>
        <taxon>Glomeromycotina</taxon>
        <taxon>Glomeromycetes</taxon>
        <taxon>Diversisporales</taxon>
        <taxon>Acaulosporaceae</taxon>
        <taxon>Acaulospora</taxon>
    </lineage>
</organism>
<comment type="caution">
    <text evidence="7">The sequence shown here is derived from an EMBL/GenBank/DDBJ whole genome shotgun (WGS) entry which is preliminary data.</text>
</comment>
<name>A0A9N9GG61_9GLOM</name>
<reference evidence="7" key="1">
    <citation type="submission" date="2021-06" db="EMBL/GenBank/DDBJ databases">
        <authorList>
            <person name="Kallberg Y."/>
            <person name="Tangrot J."/>
            <person name="Rosling A."/>
        </authorList>
    </citation>
    <scope>NUCLEOTIDE SEQUENCE</scope>
    <source>
        <strain evidence="7">CL551</strain>
    </source>
</reference>
<dbReference type="InterPro" id="IPR043145">
    <property type="entry name" value="Znf_ZZ_sf"/>
</dbReference>
<dbReference type="PANTHER" id="PTHR15090">
    <property type="entry name" value="SEQUESTOSOME 1-RELATED"/>
    <property type="match status" value="1"/>
</dbReference>
<dbReference type="Proteomes" id="UP000789342">
    <property type="component" value="Unassembled WGS sequence"/>
</dbReference>
<evidence type="ECO:0000256" key="1">
    <source>
        <dbReference type="ARBA" id="ARBA00022723"/>
    </source>
</evidence>
<accession>A0A9N9GG61</accession>
<evidence type="ECO:0000313" key="8">
    <source>
        <dbReference type="Proteomes" id="UP000789342"/>
    </source>
</evidence>
<sequence length="338" mass="38155">MNCSDVPPTEAQKSLSLIKSLRSTIVQHEIEIDSLKSLNSALKSRISKLHADAADHIGGGHEAEILRGECSRLRREKEEKSNKNEILLEEVSRLRNENKNLKNENYSLQDENSNVKSENANLSLQLTKQKSTSQTDNLELKSELSALLNENSRMSNKIYAFQEEVSKLNRECEEVREERDKLLTLTKARELVDIFASMGINNNGANEEAFHNCGNCANYDLCSSCLGTPHDSTHIFLKIRSPVIISSYAPLLPQFLTLPTRTHTGITCDECGEMPIRGVRFKCVQCSDFDACENAKQFSAPDDSTVHTFKSFVKHVLYLTYKHSIEPLFITPTFNLRN</sequence>
<dbReference type="InterPro" id="IPR000433">
    <property type="entry name" value="Znf_ZZ"/>
</dbReference>
<keyword evidence="3" id="KW-0862">Zinc</keyword>
<dbReference type="SMART" id="SM00291">
    <property type="entry name" value="ZnF_ZZ"/>
    <property type="match status" value="2"/>
</dbReference>
<dbReference type="PROSITE" id="PS50135">
    <property type="entry name" value="ZF_ZZ_2"/>
    <property type="match status" value="1"/>
</dbReference>
<dbReference type="InterPro" id="IPR052260">
    <property type="entry name" value="Autophagy_Rcpt_SigReg"/>
</dbReference>
<dbReference type="GO" id="GO:0008270">
    <property type="term" value="F:zinc ion binding"/>
    <property type="evidence" value="ECO:0007669"/>
    <property type="project" value="UniProtKB-KW"/>
</dbReference>
<evidence type="ECO:0000259" key="6">
    <source>
        <dbReference type="PROSITE" id="PS50135"/>
    </source>
</evidence>
<feature type="domain" description="ZZ-type" evidence="6">
    <location>
        <begin position="263"/>
        <end position="317"/>
    </location>
</feature>
<protein>
    <submittedName>
        <fullName evidence="7">11427_t:CDS:1</fullName>
    </submittedName>
</protein>
<dbReference type="EMBL" id="CAJVPV010006364">
    <property type="protein sequence ID" value="CAG8603942.1"/>
    <property type="molecule type" value="Genomic_DNA"/>
</dbReference>
<dbReference type="OrthoDB" id="661148at2759"/>
<proteinExistence type="predicted"/>
<gene>
    <name evidence="7" type="ORF">AMORRO_LOCUS7904</name>
</gene>